<keyword evidence="2 4" id="KW-0238">DNA-binding</keyword>
<sequence>MGRRSDHSRAELREIFIAEGHRHMGDVGYARFSAREVAKRIGYSVGTVYNVFGSYDGLILAINGRTLDLWLDFLEARLDGADDDAPARRLDRAIEAYFDFAMAHRHAWTALYDFRLPDDTPLPEPYAAKVTAIMEAVEREVRAAMPHESADEAPALTRSLLATVHGHCFFALNGTFRLLTESDPIVAAKARVADALAAHRVRLAG</sequence>
<dbReference type="OrthoDB" id="7223515at2"/>
<comment type="caution">
    <text evidence="6">The sequence shown here is derived from an EMBL/GenBank/DDBJ whole genome shotgun (WGS) entry which is preliminary data.</text>
</comment>
<evidence type="ECO:0000313" key="7">
    <source>
        <dbReference type="Proteomes" id="UP000612349"/>
    </source>
</evidence>
<dbReference type="Pfam" id="PF00440">
    <property type="entry name" value="TetR_N"/>
    <property type="match status" value="1"/>
</dbReference>
<dbReference type="PANTHER" id="PTHR30055:SF234">
    <property type="entry name" value="HTH-TYPE TRANSCRIPTIONAL REGULATOR BETI"/>
    <property type="match status" value="1"/>
</dbReference>
<proteinExistence type="predicted"/>
<evidence type="ECO:0000256" key="3">
    <source>
        <dbReference type="ARBA" id="ARBA00023163"/>
    </source>
</evidence>
<dbReference type="Pfam" id="PF13305">
    <property type="entry name" value="TetR_C_33"/>
    <property type="match status" value="1"/>
</dbReference>
<name>A0A916YWC1_9SPHN</name>
<dbReference type="InterPro" id="IPR025996">
    <property type="entry name" value="MT1864/Rv1816-like_C"/>
</dbReference>
<dbReference type="InterPro" id="IPR009057">
    <property type="entry name" value="Homeodomain-like_sf"/>
</dbReference>
<dbReference type="InterPro" id="IPR050109">
    <property type="entry name" value="HTH-type_TetR-like_transc_reg"/>
</dbReference>
<dbReference type="InterPro" id="IPR001647">
    <property type="entry name" value="HTH_TetR"/>
</dbReference>
<keyword evidence="3" id="KW-0804">Transcription</keyword>
<evidence type="ECO:0000256" key="1">
    <source>
        <dbReference type="ARBA" id="ARBA00023015"/>
    </source>
</evidence>
<evidence type="ECO:0000313" key="6">
    <source>
        <dbReference type="EMBL" id="GGD64139.1"/>
    </source>
</evidence>
<evidence type="ECO:0000256" key="2">
    <source>
        <dbReference type="ARBA" id="ARBA00023125"/>
    </source>
</evidence>
<feature type="DNA-binding region" description="H-T-H motif" evidence="4">
    <location>
        <begin position="33"/>
        <end position="52"/>
    </location>
</feature>
<reference evidence="6" key="1">
    <citation type="journal article" date="2014" name="Int. J. Syst. Evol. Microbiol.">
        <title>Complete genome sequence of Corynebacterium casei LMG S-19264T (=DSM 44701T), isolated from a smear-ripened cheese.</title>
        <authorList>
            <consortium name="US DOE Joint Genome Institute (JGI-PGF)"/>
            <person name="Walter F."/>
            <person name="Albersmeier A."/>
            <person name="Kalinowski J."/>
            <person name="Ruckert C."/>
        </authorList>
    </citation>
    <scope>NUCLEOTIDE SEQUENCE</scope>
    <source>
        <strain evidence="6">CGMCC 1.15360</strain>
    </source>
</reference>
<dbReference type="GO" id="GO:0000976">
    <property type="term" value="F:transcription cis-regulatory region binding"/>
    <property type="evidence" value="ECO:0007669"/>
    <property type="project" value="TreeGrafter"/>
</dbReference>
<evidence type="ECO:0000256" key="4">
    <source>
        <dbReference type="PROSITE-ProRule" id="PRU00335"/>
    </source>
</evidence>
<dbReference type="SUPFAM" id="SSF48498">
    <property type="entry name" value="Tetracyclin repressor-like, C-terminal domain"/>
    <property type="match status" value="1"/>
</dbReference>
<keyword evidence="7" id="KW-1185">Reference proteome</keyword>
<dbReference type="Proteomes" id="UP000612349">
    <property type="component" value="Unassembled WGS sequence"/>
</dbReference>
<accession>A0A916YWC1</accession>
<dbReference type="InterPro" id="IPR036271">
    <property type="entry name" value="Tet_transcr_reg_TetR-rel_C_sf"/>
</dbReference>
<evidence type="ECO:0000259" key="5">
    <source>
        <dbReference type="PROSITE" id="PS50977"/>
    </source>
</evidence>
<dbReference type="RefSeq" id="WP_066776081.1">
    <property type="nucleotide sequence ID" value="NZ_BMIP01000002.1"/>
</dbReference>
<feature type="domain" description="HTH tetR-type" evidence="5">
    <location>
        <begin position="10"/>
        <end position="70"/>
    </location>
</feature>
<protein>
    <submittedName>
        <fullName evidence="6">TetR family transcriptional regulator</fullName>
    </submittedName>
</protein>
<reference evidence="6" key="2">
    <citation type="submission" date="2020-09" db="EMBL/GenBank/DDBJ databases">
        <authorList>
            <person name="Sun Q."/>
            <person name="Zhou Y."/>
        </authorList>
    </citation>
    <scope>NUCLEOTIDE SEQUENCE</scope>
    <source>
        <strain evidence="6">CGMCC 1.15360</strain>
    </source>
</reference>
<gene>
    <name evidence="6" type="ORF">GCM10010990_11990</name>
</gene>
<dbReference type="GO" id="GO:0003700">
    <property type="term" value="F:DNA-binding transcription factor activity"/>
    <property type="evidence" value="ECO:0007669"/>
    <property type="project" value="TreeGrafter"/>
</dbReference>
<organism evidence="6 7">
    <name type="scientific">Croceicoccus mobilis</name>
    <dbReference type="NCBI Taxonomy" id="1703339"/>
    <lineage>
        <taxon>Bacteria</taxon>
        <taxon>Pseudomonadati</taxon>
        <taxon>Pseudomonadota</taxon>
        <taxon>Alphaproteobacteria</taxon>
        <taxon>Sphingomonadales</taxon>
        <taxon>Erythrobacteraceae</taxon>
        <taxon>Croceicoccus</taxon>
    </lineage>
</organism>
<dbReference type="PROSITE" id="PS50977">
    <property type="entry name" value="HTH_TETR_2"/>
    <property type="match status" value="1"/>
</dbReference>
<dbReference type="Gene3D" id="1.10.357.10">
    <property type="entry name" value="Tetracycline Repressor, domain 2"/>
    <property type="match status" value="1"/>
</dbReference>
<dbReference type="SUPFAM" id="SSF46689">
    <property type="entry name" value="Homeodomain-like"/>
    <property type="match status" value="1"/>
</dbReference>
<dbReference type="PANTHER" id="PTHR30055">
    <property type="entry name" value="HTH-TYPE TRANSCRIPTIONAL REGULATOR RUTR"/>
    <property type="match status" value="1"/>
</dbReference>
<keyword evidence="1" id="KW-0805">Transcription regulation</keyword>
<dbReference type="EMBL" id="BMIP01000002">
    <property type="protein sequence ID" value="GGD64139.1"/>
    <property type="molecule type" value="Genomic_DNA"/>
</dbReference>
<dbReference type="AlphaFoldDB" id="A0A916YWC1"/>